<dbReference type="Proteomes" id="UP000004105">
    <property type="component" value="Unassembled WGS sequence"/>
</dbReference>
<organism evidence="2 3">
    <name type="scientific">Neisseria bacilliformis ATCC BAA-1200</name>
    <dbReference type="NCBI Taxonomy" id="888742"/>
    <lineage>
        <taxon>Bacteria</taxon>
        <taxon>Pseudomonadati</taxon>
        <taxon>Pseudomonadota</taxon>
        <taxon>Betaproteobacteria</taxon>
        <taxon>Neisseriales</taxon>
        <taxon>Neisseriaceae</taxon>
        <taxon>Neisseria</taxon>
    </lineage>
</organism>
<feature type="region of interest" description="Disordered" evidence="1">
    <location>
        <begin position="1"/>
        <end position="48"/>
    </location>
</feature>
<keyword evidence="3" id="KW-1185">Reference proteome</keyword>
<evidence type="ECO:0000256" key="1">
    <source>
        <dbReference type="SAM" id="MobiDB-lite"/>
    </source>
</evidence>
<feature type="compositionally biased region" description="Low complexity" evidence="1">
    <location>
        <begin position="1"/>
        <end position="15"/>
    </location>
</feature>
<name>F2BCS5_9NEIS</name>
<feature type="compositionally biased region" description="Basic residues" evidence="1">
    <location>
        <begin position="25"/>
        <end position="35"/>
    </location>
</feature>
<evidence type="ECO:0000313" key="3">
    <source>
        <dbReference type="Proteomes" id="UP000004105"/>
    </source>
</evidence>
<proteinExistence type="predicted"/>
<reference evidence="2 3" key="1">
    <citation type="submission" date="2011-02" db="EMBL/GenBank/DDBJ databases">
        <authorList>
            <person name="Muzny D."/>
            <person name="Qin X."/>
            <person name="Deng J."/>
            <person name="Jiang H."/>
            <person name="Liu Y."/>
            <person name="Qu J."/>
            <person name="Song X.-Z."/>
            <person name="Zhang L."/>
            <person name="Thornton R."/>
            <person name="Coyle M."/>
            <person name="Francisco L."/>
            <person name="Jackson L."/>
            <person name="Javaid M."/>
            <person name="Korchina V."/>
            <person name="Kovar C."/>
            <person name="Mata R."/>
            <person name="Mathew T."/>
            <person name="Ngo R."/>
            <person name="Nguyen L."/>
            <person name="Nguyen N."/>
            <person name="Okwuonu G."/>
            <person name="Ongeri F."/>
            <person name="Pham C."/>
            <person name="Simmons D."/>
            <person name="Wilczek-Boney K."/>
            <person name="Hale W."/>
            <person name="Jakkamsetti A."/>
            <person name="Pham P."/>
            <person name="Ruth R."/>
            <person name="San Lucas F."/>
            <person name="Warren J."/>
            <person name="Zhang J."/>
            <person name="Zhao Z."/>
            <person name="Zhou C."/>
            <person name="Zhu D."/>
            <person name="Lee S."/>
            <person name="Bess C."/>
            <person name="Blankenburg K."/>
            <person name="Forbes L."/>
            <person name="Fu Q."/>
            <person name="Gubbala S."/>
            <person name="Hirani K."/>
            <person name="Jayaseelan J.C."/>
            <person name="Lara F."/>
            <person name="Munidasa M."/>
            <person name="Palculict T."/>
            <person name="Patil S."/>
            <person name="Pu L.-L."/>
            <person name="Saada N."/>
            <person name="Tang L."/>
            <person name="Weissenberger G."/>
            <person name="Zhu Y."/>
            <person name="Hemphill L."/>
            <person name="Shang Y."/>
            <person name="Youmans B."/>
            <person name="Ayvaz T."/>
            <person name="Ross M."/>
            <person name="Santibanez J."/>
            <person name="Aqrawi P."/>
            <person name="Gross S."/>
            <person name="Joshi V."/>
            <person name="Fowler G."/>
            <person name="Nazareth L."/>
            <person name="Reid J."/>
            <person name="Worley K."/>
            <person name="Petrosino J."/>
            <person name="Highlander S."/>
            <person name="Gibbs R."/>
        </authorList>
    </citation>
    <scope>NUCLEOTIDE SEQUENCE [LARGE SCALE GENOMIC DNA]</scope>
    <source>
        <strain evidence="2 3">ATCC BAA-1200</strain>
    </source>
</reference>
<gene>
    <name evidence="2" type="ORF">HMPREF9123_1530</name>
</gene>
<dbReference type="HOGENOM" id="CLU_3155217_0_0_4"/>
<comment type="caution">
    <text evidence="2">The sequence shown here is derived from an EMBL/GenBank/DDBJ whole genome shotgun (WGS) entry which is preliminary data.</text>
</comment>
<evidence type="ECO:0000313" key="2">
    <source>
        <dbReference type="EMBL" id="EGF10649.1"/>
    </source>
</evidence>
<dbReference type="AlphaFoldDB" id="F2BCS5"/>
<accession>F2BCS5</accession>
<protein>
    <submittedName>
        <fullName evidence="2">Uncharacterized protein</fullName>
    </submittedName>
</protein>
<sequence>MAGAAAGAVKPAAHGVSRPPFFRRPFAKQKGRLKNIRAPSLHSTPLQH</sequence>
<dbReference type="EMBL" id="AFAY01000031">
    <property type="protein sequence ID" value="EGF10649.1"/>
    <property type="molecule type" value="Genomic_DNA"/>
</dbReference>